<dbReference type="Pfam" id="PF00620">
    <property type="entry name" value="RhoGAP"/>
    <property type="match status" value="1"/>
</dbReference>
<dbReference type="AlphaFoldDB" id="A0A8R1DGR2"/>
<feature type="compositionally biased region" description="Pro residues" evidence="1">
    <location>
        <begin position="106"/>
        <end position="121"/>
    </location>
</feature>
<reference evidence="4" key="1">
    <citation type="submission" date="2010-08" db="EMBL/GenBank/DDBJ databases">
        <authorList>
            <consortium name="Caenorhabditis japonica Sequencing Consortium"/>
            <person name="Wilson R.K."/>
        </authorList>
    </citation>
    <scope>NUCLEOTIDE SEQUENCE [LARGE SCALE GENOMIC DNA]</scope>
    <source>
        <strain evidence="4">DF5081</strain>
    </source>
</reference>
<dbReference type="Gene3D" id="1.10.555.10">
    <property type="entry name" value="Rho GTPase activation protein"/>
    <property type="match status" value="1"/>
</dbReference>
<protein>
    <submittedName>
        <fullName evidence="3">Rho-GAP domain-containing protein</fullName>
    </submittedName>
</protein>
<feature type="compositionally biased region" description="Low complexity" evidence="1">
    <location>
        <begin position="30"/>
        <end position="44"/>
    </location>
</feature>
<feature type="compositionally biased region" description="Polar residues" evidence="1">
    <location>
        <begin position="19"/>
        <end position="29"/>
    </location>
</feature>
<dbReference type="PANTHER" id="PTHR45899:SF2">
    <property type="entry name" value="RHO GTPASE ACTIVATING PROTEIN AT 15B, ISOFORM C"/>
    <property type="match status" value="1"/>
</dbReference>
<organism evidence="3 4">
    <name type="scientific">Caenorhabditis japonica</name>
    <dbReference type="NCBI Taxonomy" id="281687"/>
    <lineage>
        <taxon>Eukaryota</taxon>
        <taxon>Metazoa</taxon>
        <taxon>Ecdysozoa</taxon>
        <taxon>Nematoda</taxon>
        <taxon>Chromadorea</taxon>
        <taxon>Rhabditida</taxon>
        <taxon>Rhabditina</taxon>
        <taxon>Rhabditomorpha</taxon>
        <taxon>Rhabditoidea</taxon>
        <taxon>Rhabditidae</taxon>
        <taxon>Peloderinae</taxon>
        <taxon>Caenorhabditis</taxon>
    </lineage>
</organism>
<feature type="compositionally biased region" description="Basic and acidic residues" evidence="1">
    <location>
        <begin position="223"/>
        <end position="232"/>
    </location>
</feature>
<proteinExistence type="predicted"/>
<accession>A0A8R1DGR2</accession>
<evidence type="ECO:0000259" key="2">
    <source>
        <dbReference type="PROSITE" id="PS50238"/>
    </source>
</evidence>
<evidence type="ECO:0000256" key="1">
    <source>
        <dbReference type="SAM" id="MobiDB-lite"/>
    </source>
</evidence>
<dbReference type="SMART" id="SM00324">
    <property type="entry name" value="RhoGAP"/>
    <property type="match status" value="1"/>
</dbReference>
<dbReference type="PANTHER" id="PTHR45899">
    <property type="entry name" value="RHO GTPASE ACTIVATING PROTEIN AT 15B, ISOFORM C"/>
    <property type="match status" value="1"/>
</dbReference>
<feature type="region of interest" description="Disordered" evidence="1">
    <location>
        <begin position="211"/>
        <end position="249"/>
    </location>
</feature>
<dbReference type="GO" id="GO:0005547">
    <property type="term" value="F:phosphatidylinositol-3,4,5-trisphosphate binding"/>
    <property type="evidence" value="ECO:0007669"/>
    <property type="project" value="TreeGrafter"/>
</dbReference>
<feature type="compositionally biased region" description="Pro residues" evidence="1">
    <location>
        <begin position="50"/>
        <end position="67"/>
    </location>
</feature>
<feature type="domain" description="Rho-GAP" evidence="2">
    <location>
        <begin position="589"/>
        <end position="791"/>
    </location>
</feature>
<dbReference type="InterPro" id="IPR000198">
    <property type="entry name" value="RhoGAP_dom"/>
</dbReference>
<evidence type="ECO:0000313" key="4">
    <source>
        <dbReference type="Proteomes" id="UP000005237"/>
    </source>
</evidence>
<feature type="compositionally biased region" description="Low complexity" evidence="1">
    <location>
        <begin position="152"/>
        <end position="169"/>
    </location>
</feature>
<evidence type="ECO:0000313" key="3">
    <source>
        <dbReference type="EnsemblMetazoa" id="CJA02080.1"/>
    </source>
</evidence>
<dbReference type="GO" id="GO:0007165">
    <property type="term" value="P:signal transduction"/>
    <property type="evidence" value="ECO:0007669"/>
    <property type="project" value="InterPro"/>
</dbReference>
<dbReference type="GO" id="GO:0005737">
    <property type="term" value="C:cytoplasm"/>
    <property type="evidence" value="ECO:0007669"/>
    <property type="project" value="TreeGrafter"/>
</dbReference>
<dbReference type="Proteomes" id="UP000005237">
    <property type="component" value="Unassembled WGS sequence"/>
</dbReference>
<keyword evidence="4" id="KW-1185">Reference proteome</keyword>
<dbReference type="InterPro" id="IPR008936">
    <property type="entry name" value="Rho_GTPase_activation_prot"/>
</dbReference>
<feature type="compositionally biased region" description="Polar residues" evidence="1">
    <location>
        <begin position="134"/>
        <end position="143"/>
    </location>
</feature>
<dbReference type="InterPro" id="IPR052227">
    <property type="entry name" value="Arf-Rho-GAP_ANK-PH_domain"/>
</dbReference>
<dbReference type="SUPFAM" id="SSF48350">
    <property type="entry name" value="GTPase activation domain, GAP"/>
    <property type="match status" value="1"/>
</dbReference>
<dbReference type="EnsemblMetazoa" id="CJA02080.1">
    <property type="protein sequence ID" value="CJA02080.1"/>
    <property type="gene ID" value="WBGene00121283"/>
</dbReference>
<reference evidence="3" key="2">
    <citation type="submission" date="2022-06" db="UniProtKB">
        <authorList>
            <consortium name="EnsemblMetazoa"/>
        </authorList>
    </citation>
    <scope>IDENTIFICATION</scope>
    <source>
        <strain evidence="3">DF5081</strain>
    </source>
</reference>
<dbReference type="CDD" id="cd17113">
    <property type="entry name" value="RA_ARAPs"/>
    <property type="match status" value="1"/>
</dbReference>
<feature type="region of interest" description="Disordered" evidence="1">
    <location>
        <begin position="1"/>
        <end position="169"/>
    </location>
</feature>
<dbReference type="PROSITE" id="PS50238">
    <property type="entry name" value="RHOGAP"/>
    <property type="match status" value="1"/>
</dbReference>
<name>A0A8R1DGR2_CAEJA</name>
<sequence length="1031" mass="115424">MATPVPKPRTKFATDSGMDGSSLTISNQISPSPSACSTSSSPKPLEIPASPSPPAVPPRPPSKPPRMPGNHATVPTFGNVLGELKVNLGETPKPPEIGLILAPSEPMSPPNRCAPPPPPGWKPELGQKPLVPERNSSAHNSNRPLPAIPAEISPLQSGPSTSSSSNGPLIIENPIYLTLDNYRSISGITPSPSQPPTTSPDCDELREWLTEDEEETENQTQTHPDDSSHDENPYTPCPRRSDYSQISNPFDDVFFNQTTATTSSRSSRKSINENVYVAPHFETHNSYENVVEACAPEELPKTSPLPTHYVNVGETSRRNSGISRLTTPDNDFASFYDSKTSEGGGGESGKMKIDGSMIAFVGFVCLTSSKKEKRLHCRLRNMQLSFHEDEETNEPTNGPFDIKDIYLFRQVQSTKSADNPGPSSSSSDTPLSFSALLLHVGEKRHVVSFTPEDPASLWMFFISEAWLSLHCDLTTVLRDADELIICGNVWIKHGATGEWRLCSVGVNGMTLYYVYADARERILKRNSKLAGEELVDVDLRKVMTMRDRIDKTEFCPHVKHKRGPFSITLHGITLYIDSRDDSTTSNWYEAIDSLLKRPANRLEYLRLTGDNIPVIVDKCIRFVSTYGMNSEGIYRRNGKVTEAKLILTKLTEDPVGFHPVKETDETVYAVADVLRQFFRKLDEPLFPASCQAELFDLALESQSESLWNRYAELIEQLPTIHHSTLKKLIGHLKNVAEHATENRASVENLAKIFGASLFATDSMMSKHAFSESINHQINTMIHLIMGYDVIFQISMKEETSRQRVADYEKKPLNTKKPSPDFIVPIHVWEKENRPFNVSMLLASEEVIREAVAKRGFDGPLESPYAIFECLAGGNLIRRLPNSQKISKIVLQWLDWNCKDGFFLFNHDKYRFNSSEMSCFTGKVKVAEPGSKTFKSYEVKIENGTSIVAFRNEKPWKSWPLDDVIWYIGTDSARKAPNEWNCTMLSQAKDGYAPKLPGYTFSFKEESERSRWMTALSQYSKSDNTEPLVYIN</sequence>